<dbReference type="AlphaFoldDB" id="A0A834TS63"/>
<gene>
    <name evidence="2" type="ORF">G2W53_018624</name>
</gene>
<name>A0A834TS63_9FABA</name>
<reference evidence="2" key="1">
    <citation type="submission" date="2020-09" db="EMBL/GenBank/DDBJ databases">
        <title>Genome-Enabled Discovery of Anthraquinone Biosynthesis in Senna tora.</title>
        <authorList>
            <person name="Kang S.-H."/>
            <person name="Pandey R.P."/>
            <person name="Lee C.-M."/>
            <person name="Sim J.-S."/>
            <person name="Jeong J.-T."/>
            <person name="Choi B.-S."/>
            <person name="Jung M."/>
            <person name="Ginzburg D."/>
            <person name="Zhao K."/>
            <person name="Won S.Y."/>
            <person name="Oh T.-J."/>
            <person name="Yu Y."/>
            <person name="Kim N.-H."/>
            <person name="Lee O.R."/>
            <person name="Lee T.-H."/>
            <person name="Bashyal P."/>
            <person name="Kim T.-S."/>
            <person name="Lee W.-H."/>
            <person name="Kawkins C."/>
            <person name="Kim C.-K."/>
            <person name="Kim J.S."/>
            <person name="Ahn B.O."/>
            <person name="Rhee S.Y."/>
            <person name="Sohng J.K."/>
        </authorList>
    </citation>
    <scope>NUCLEOTIDE SEQUENCE</scope>
    <source>
        <tissue evidence="2">Leaf</tissue>
    </source>
</reference>
<comment type="caution">
    <text evidence="2">The sequence shown here is derived from an EMBL/GenBank/DDBJ whole genome shotgun (WGS) entry which is preliminary data.</text>
</comment>
<protein>
    <submittedName>
        <fullName evidence="2">Uncharacterized protein</fullName>
    </submittedName>
</protein>
<dbReference type="EMBL" id="JAAIUW010000006">
    <property type="protein sequence ID" value="KAF7827460.1"/>
    <property type="molecule type" value="Genomic_DNA"/>
</dbReference>
<proteinExistence type="predicted"/>
<evidence type="ECO:0000313" key="2">
    <source>
        <dbReference type="EMBL" id="KAF7827460.1"/>
    </source>
</evidence>
<accession>A0A834TS63</accession>
<evidence type="ECO:0000256" key="1">
    <source>
        <dbReference type="SAM" id="MobiDB-lite"/>
    </source>
</evidence>
<organism evidence="2 3">
    <name type="scientific">Senna tora</name>
    <dbReference type="NCBI Taxonomy" id="362788"/>
    <lineage>
        <taxon>Eukaryota</taxon>
        <taxon>Viridiplantae</taxon>
        <taxon>Streptophyta</taxon>
        <taxon>Embryophyta</taxon>
        <taxon>Tracheophyta</taxon>
        <taxon>Spermatophyta</taxon>
        <taxon>Magnoliopsida</taxon>
        <taxon>eudicotyledons</taxon>
        <taxon>Gunneridae</taxon>
        <taxon>Pentapetalae</taxon>
        <taxon>rosids</taxon>
        <taxon>fabids</taxon>
        <taxon>Fabales</taxon>
        <taxon>Fabaceae</taxon>
        <taxon>Caesalpinioideae</taxon>
        <taxon>Cassia clade</taxon>
        <taxon>Senna</taxon>
    </lineage>
</organism>
<dbReference type="Proteomes" id="UP000634136">
    <property type="component" value="Unassembled WGS sequence"/>
</dbReference>
<feature type="region of interest" description="Disordered" evidence="1">
    <location>
        <begin position="1"/>
        <end position="21"/>
    </location>
</feature>
<keyword evidence="3" id="KW-1185">Reference proteome</keyword>
<evidence type="ECO:0000313" key="3">
    <source>
        <dbReference type="Proteomes" id="UP000634136"/>
    </source>
</evidence>
<sequence length="30" mass="3490">MAFQMTVQKLSKNPKYPSTRAHALQLHMMT</sequence>
<feature type="compositionally biased region" description="Polar residues" evidence="1">
    <location>
        <begin position="1"/>
        <end position="11"/>
    </location>
</feature>